<keyword evidence="6" id="KW-1185">Reference proteome</keyword>
<accession>A0ABT0BU15</accession>
<gene>
    <name evidence="5" type="ORF">MTR66_17165</name>
</gene>
<feature type="domain" description="HTH tetR-type" evidence="4">
    <location>
        <begin position="39"/>
        <end position="99"/>
    </location>
</feature>
<evidence type="ECO:0000313" key="5">
    <source>
        <dbReference type="EMBL" id="MCJ2188541.1"/>
    </source>
</evidence>
<dbReference type="Proteomes" id="UP001202281">
    <property type="component" value="Unassembled WGS sequence"/>
</dbReference>
<dbReference type="InterPro" id="IPR001647">
    <property type="entry name" value="HTH_TetR"/>
</dbReference>
<dbReference type="PRINTS" id="PR00455">
    <property type="entry name" value="HTHTETR"/>
</dbReference>
<reference evidence="5 6" key="1">
    <citation type="submission" date="2022-04" db="EMBL/GenBank/DDBJ databases">
        <title>Identification of a novel bacterium isolated from mangrove sediments.</title>
        <authorList>
            <person name="Pan X."/>
        </authorList>
    </citation>
    <scope>NUCLEOTIDE SEQUENCE [LARGE SCALE GENOMIC DNA]</scope>
    <source>
        <strain evidence="5 6">B2638</strain>
    </source>
</reference>
<sequence length="220" mass="24739">MAHALILRAINRDRDEMGKSQEQPGAKPKPARRRNKAFDETHTALIETAVRLVSEKGMEALSLSEVAREAGVNRTTIYYHFDSREALVEAVRAWSSRQLAAAFAPGRSREDRTRYIVRFVIENPEVIGLWAEEFLSPGAIAERYPEWEGLVAGMREQLASRPETAGIDAEAYCTLMLTWAMLGPRVYCGSVRQDLSKDEAIERMTQAQLGLLRLHGIEPI</sequence>
<dbReference type="RefSeq" id="WP_243923301.1">
    <property type="nucleotide sequence ID" value="NZ_JALHLG010000037.1"/>
</dbReference>
<feature type="region of interest" description="Disordered" evidence="3">
    <location>
        <begin position="13"/>
        <end position="38"/>
    </location>
</feature>
<dbReference type="EMBL" id="JALHLG010000037">
    <property type="protein sequence ID" value="MCJ2188541.1"/>
    <property type="molecule type" value="Genomic_DNA"/>
</dbReference>
<name>A0ABT0BU15_9SPHN</name>
<protein>
    <submittedName>
        <fullName evidence="5">TetR/AcrR family transcriptional regulator</fullName>
    </submittedName>
</protein>
<dbReference type="Pfam" id="PF00440">
    <property type="entry name" value="TetR_N"/>
    <property type="match status" value="1"/>
</dbReference>
<dbReference type="InterPro" id="IPR050109">
    <property type="entry name" value="HTH-type_TetR-like_transc_reg"/>
</dbReference>
<dbReference type="PANTHER" id="PTHR30055">
    <property type="entry name" value="HTH-TYPE TRANSCRIPTIONAL REGULATOR RUTR"/>
    <property type="match status" value="1"/>
</dbReference>
<evidence type="ECO:0000256" key="3">
    <source>
        <dbReference type="SAM" id="MobiDB-lite"/>
    </source>
</evidence>
<feature type="DNA-binding region" description="H-T-H motif" evidence="2">
    <location>
        <begin position="62"/>
        <end position="81"/>
    </location>
</feature>
<keyword evidence="1 2" id="KW-0238">DNA-binding</keyword>
<evidence type="ECO:0000313" key="6">
    <source>
        <dbReference type="Proteomes" id="UP001202281"/>
    </source>
</evidence>
<evidence type="ECO:0000256" key="2">
    <source>
        <dbReference type="PROSITE-ProRule" id="PRU00335"/>
    </source>
</evidence>
<organism evidence="5 6">
    <name type="scientific">Novosphingobium beihaiensis</name>
    <dbReference type="NCBI Taxonomy" id="2930389"/>
    <lineage>
        <taxon>Bacteria</taxon>
        <taxon>Pseudomonadati</taxon>
        <taxon>Pseudomonadota</taxon>
        <taxon>Alphaproteobacteria</taxon>
        <taxon>Sphingomonadales</taxon>
        <taxon>Sphingomonadaceae</taxon>
        <taxon>Novosphingobium</taxon>
    </lineage>
</organism>
<dbReference type="PROSITE" id="PS50977">
    <property type="entry name" value="HTH_TETR_2"/>
    <property type="match status" value="1"/>
</dbReference>
<evidence type="ECO:0000256" key="1">
    <source>
        <dbReference type="ARBA" id="ARBA00023125"/>
    </source>
</evidence>
<proteinExistence type="predicted"/>
<evidence type="ECO:0000259" key="4">
    <source>
        <dbReference type="PROSITE" id="PS50977"/>
    </source>
</evidence>
<dbReference type="Gene3D" id="1.10.357.10">
    <property type="entry name" value="Tetracycline Repressor, domain 2"/>
    <property type="match status" value="1"/>
</dbReference>
<dbReference type="InterPro" id="IPR009057">
    <property type="entry name" value="Homeodomain-like_sf"/>
</dbReference>
<dbReference type="SUPFAM" id="SSF46689">
    <property type="entry name" value="Homeodomain-like"/>
    <property type="match status" value="1"/>
</dbReference>
<dbReference type="PANTHER" id="PTHR30055:SF226">
    <property type="entry name" value="HTH-TYPE TRANSCRIPTIONAL REGULATOR PKSA"/>
    <property type="match status" value="1"/>
</dbReference>
<comment type="caution">
    <text evidence="5">The sequence shown here is derived from an EMBL/GenBank/DDBJ whole genome shotgun (WGS) entry which is preliminary data.</text>
</comment>